<protein>
    <submittedName>
        <fullName evidence="1">Uncharacterized protein</fullName>
    </submittedName>
</protein>
<dbReference type="AlphaFoldDB" id="A0A6M3X8T7"/>
<evidence type="ECO:0000313" key="1">
    <source>
        <dbReference type="EMBL" id="QJH93095.1"/>
    </source>
</evidence>
<proteinExistence type="predicted"/>
<sequence>MNYTCCRFKCSCGEIHNAGWYICKGDDEMSIDEYWYECSDCGLTSNNYDDIKFHECIGVNE</sequence>
<accession>A0A6M3X8T7</accession>
<name>A0A6M3X8T7_9ZZZZ</name>
<reference evidence="1" key="1">
    <citation type="submission" date="2020-03" db="EMBL/GenBank/DDBJ databases">
        <title>The deep terrestrial virosphere.</title>
        <authorList>
            <person name="Holmfeldt K."/>
            <person name="Nilsson E."/>
            <person name="Simone D."/>
            <person name="Lopez-Fernandez M."/>
            <person name="Wu X."/>
            <person name="de Brujin I."/>
            <person name="Lundin D."/>
            <person name="Andersson A."/>
            <person name="Bertilsson S."/>
            <person name="Dopson M."/>
        </authorList>
    </citation>
    <scope>NUCLEOTIDE SEQUENCE</scope>
    <source>
        <strain evidence="1">MM171B02765</strain>
    </source>
</reference>
<organism evidence="1">
    <name type="scientific">viral metagenome</name>
    <dbReference type="NCBI Taxonomy" id="1070528"/>
    <lineage>
        <taxon>unclassified sequences</taxon>
        <taxon>metagenomes</taxon>
        <taxon>organismal metagenomes</taxon>
    </lineage>
</organism>
<dbReference type="EMBL" id="MT143946">
    <property type="protein sequence ID" value="QJH93095.1"/>
    <property type="molecule type" value="Genomic_DNA"/>
</dbReference>
<gene>
    <name evidence="1" type="ORF">MM171B02765_0002</name>
</gene>